<dbReference type="Pfam" id="PF08279">
    <property type="entry name" value="HTH_11"/>
    <property type="match status" value="1"/>
</dbReference>
<reference evidence="4 5" key="1">
    <citation type="submission" date="2017-01" db="EMBL/GenBank/DDBJ databases">
        <title>Complete Genome Sequence of Dolosigranulum pigrum isolated from a Patient with interstitial lung disease.</title>
        <authorList>
            <person name="Mukhopadhyay R."/>
            <person name="Joaquin J."/>
            <person name="Hogue R."/>
            <person name="Fitzgerald S."/>
            <person name="Jospin G."/>
            <person name="Eisen J.A."/>
            <person name="Chaturvedi V."/>
        </authorList>
    </citation>
    <scope>NUCLEOTIDE SEQUENCE [LARGE SCALE GENOMIC DNA]</scope>
    <source>
        <strain evidence="4 5">15S00348</strain>
    </source>
</reference>
<evidence type="ECO:0000259" key="1">
    <source>
        <dbReference type="Pfam" id="PF05043"/>
    </source>
</evidence>
<organism evidence="4 5">
    <name type="scientific">Dolosigranulum pigrum</name>
    <dbReference type="NCBI Taxonomy" id="29394"/>
    <lineage>
        <taxon>Bacteria</taxon>
        <taxon>Bacillati</taxon>
        <taxon>Bacillota</taxon>
        <taxon>Bacilli</taxon>
        <taxon>Lactobacillales</taxon>
        <taxon>Carnobacteriaceae</taxon>
        <taxon>Dolosigranulum</taxon>
    </lineage>
</organism>
<comment type="caution">
    <text evidence="4">The sequence shown here is derived from an EMBL/GenBank/DDBJ whole genome shotgun (WGS) entry which is preliminary data.</text>
</comment>
<feature type="domain" description="Helix-turn-helix type 11" evidence="3">
    <location>
        <begin position="11"/>
        <end position="48"/>
    </location>
</feature>
<name>A0A1S8KN86_9LACT</name>
<sequence>MKEILRPADIRRLDLLKILNDPSKAPIQLADLADIFEVSERTIREDIAFYKNELAEMGTIYYTNEGVGFHCSTEANKAKIQQLYLTDNNHFRILSYIFEQGGAELEDIADEFFLTSGYSWRLLRKVSDRLSKKFDVNISRSPVDFIGDERHIRFIWAQYLYESEEPLDWEKLGIDEAELDDFLWYFVKALDVSIQFISFTSFKIYTYVNIQRYKQGNIVDPQTMNTENYLNQLFDNLNNDPDKIQELKDMISRVLNIPFSIEMTGQIFHNYMQSEYCLNYDDLISNIQSNEKYSPLLLNLDSMLYKLKKEFEIELPNKFDVILELHNATHSHNIDLGSNYLLIRHNYYFCNHMEKIIPFFYESAKELVQLFINQYHSSKKMDTTLHSYLMYTLIVNWQNLLPQLLKKTSSLKFLIINHHNTRHSSMLSDLFTFCFRQSVEFDSIEYLELSWKDINLDDYNIILTTKNSLSLDTTTPILHINDMPTKYEFHSVATKISELLSDEENRL</sequence>
<gene>
    <name evidence="4" type="ORF">BWX42_05005</name>
</gene>
<dbReference type="Pfam" id="PF08270">
    <property type="entry name" value="PRD_Mga"/>
    <property type="match status" value="1"/>
</dbReference>
<dbReference type="AlphaFoldDB" id="A0A1S8KN86"/>
<proteinExistence type="predicted"/>
<dbReference type="Gene3D" id="1.10.10.10">
    <property type="entry name" value="Winged helix-like DNA-binding domain superfamily/Winged helix DNA-binding domain"/>
    <property type="match status" value="1"/>
</dbReference>
<feature type="domain" description="M protein trans-acting positive regulator (MGA) PRD" evidence="2">
    <location>
        <begin position="176"/>
        <end position="400"/>
    </location>
</feature>
<feature type="domain" description="Mga helix-turn-helix" evidence="1">
    <location>
        <begin position="78"/>
        <end position="159"/>
    </location>
</feature>
<dbReference type="Pfam" id="PF05043">
    <property type="entry name" value="Mga"/>
    <property type="match status" value="1"/>
</dbReference>
<evidence type="ECO:0000259" key="2">
    <source>
        <dbReference type="Pfam" id="PF08270"/>
    </source>
</evidence>
<evidence type="ECO:0000259" key="3">
    <source>
        <dbReference type="Pfam" id="PF08279"/>
    </source>
</evidence>
<dbReference type="InterPro" id="IPR007737">
    <property type="entry name" value="Mga_HTH"/>
</dbReference>
<evidence type="ECO:0000313" key="5">
    <source>
        <dbReference type="Proteomes" id="UP000190409"/>
    </source>
</evidence>
<dbReference type="InterPro" id="IPR013196">
    <property type="entry name" value="HTH_11"/>
</dbReference>
<protein>
    <recommendedName>
        <fullName evidence="6">HTH domain-containing protein</fullName>
    </recommendedName>
</protein>
<evidence type="ECO:0008006" key="6">
    <source>
        <dbReference type="Google" id="ProtNLM"/>
    </source>
</evidence>
<dbReference type="InterPro" id="IPR036388">
    <property type="entry name" value="WH-like_DNA-bd_sf"/>
</dbReference>
<accession>A0A1S8KN86</accession>
<evidence type="ECO:0000313" key="4">
    <source>
        <dbReference type="EMBL" id="OOL81188.1"/>
    </source>
</evidence>
<dbReference type="EMBL" id="MUYF01000003">
    <property type="protein sequence ID" value="OOL81188.1"/>
    <property type="molecule type" value="Genomic_DNA"/>
</dbReference>
<dbReference type="Proteomes" id="UP000190409">
    <property type="component" value="Unassembled WGS sequence"/>
</dbReference>
<dbReference type="InterPro" id="IPR013236">
    <property type="entry name" value="Mga_PRD_dom"/>
</dbReference>